<sequence>MKNRFFIKTIFFLSLAIFTGCELDDRVDDLTGAYEGKIIDKNTGETVNTEYSSGAKLRFLDLAFGDIAQPLDYLVLPDGTFNNSKIFPANYKIWADGPFLELDTIQSLDLSSPNNFDIKVIPNVTLHIQEIKNLFGIGMEITYDYKVNDPLSTEQQIGFIFSEIEYPGFNRSALPGANETALATRIIKDVTDLEGTITDLVYLDPNKKYYVRALGKFKGSSDFWNYSNQEEFSTTDIDVAAIPVQVEQGAISSSSVLLSVPVPPIDGLTIKLEYATGGDGTITDVFPAGQLVYAANLPANTSVDVKVSLSSGGIDGNPTTVSVMTDANTDHYIEPNPTRLPNVPFYYDQDFKYSLSKRVAEEFGPTNDPGWVTNGSRHVFMDWWSSWLPRPDLIPTSEYLANIKEFTLYGNIKNMVDILPFTGMETLNINVGEALFSEGLTVSSDLDLRPLTKLKNLKTIVLGAGVPLTEADFTDAGVTGVTIVKN</sequence>
<organism evidence="1 2">
    <name type="scientific">Polaribacter batillariae</name>
    <dbReference type="NCBI Taxonomy" id="2808900"/>
    <lineage>
        <taxon>Bacteria</taxon>
        <taxon>Pseudomonadati</taxon>
        <taxon>Bacteroidota</taxon>
        <taxon>Flavobacteriia</taxon>
        <taxon>Flavobacteriales</taxon>
        <taxon>Flavobacteriaceae</taxon>
    </lineage>
</organism>
<evidence type="ECO:0000313" key="2">
    <source>
        <dbReference type="Proteomes" id="UP000663935"/>
    </source>
</evidence>
<proteinExistence type="predicted"/>
<keyword evidence="2" id="KW-1185">Reference proteome</keyword>
<dbReference type="EMBL" id="CP071795">
    <property type="protein sequence ID" value="QTD37638.1"/>
    <property type="molecule type" value="Genomic_DNA"/>
</dbReference>
<evidence type="ECO:0000313" key="1">
    <source>
        <dbReference type="EMBL" id="QTD37638.1"/>
    </source>
</evidence>
<dbReference type="Gene3D" id="2.60.40.1120">
    <property type="entry name" value="Carboxypeptidase-like, regulatory domain"/>
    <property type="match status" value="1"/>
</dbReference>
<dbReference type="RefSeq" id="WP_207971803.1">
    <property type="nucleotide sequence ID" value="NZ_CP071795.1"/>
</dbReference>
<dbReference type="Proteomes" id="UP000663935">
    <property type="component" value="Chromosome"/>
</dbReference>
<name>A0ABX7SWD4_9FLAO</name>
<protein>
    <submittedName>
        <fullName evidence="1">DUF3823 domain-containing protein</fullName>
    </submittedName>
</protein>
<accession>A0ABX7SWD4</accession>
<dbReference type="PROSITE" id="PS51257">
    <property type="entry name" value="PROKAR_LIPOPROTEIN"/>
    <property type="match status" value="1"/>
</dbReference>
<reference evidence="1 2" key="1">
    <citation type="submission" date="2021-03" db="EMBL/GenBank/DDBJ databases">
        <title>Complete genome of Polaribacter_sp.G4M1.</title>
        <authorList>
            <person name="Jeong S.W."/>
            <person name="Bae J.W."/>
        </authorList>
    </citation>
    <scope>NUCLEOTIDE SEQUENCE [LARGE SCALE GENOMIC DNA]</scope>
    <source>
        <strain evidence="1 2">G4M1</strain>
    </source>
</reference>
<gene>
    <name evidence="1" type="ORF">JL193_16475</name>
</gene>